<reference evidence="1" key="1">
    <citation type="journal article" date="2017" name="Nature">
        <title>The sunflower genome provides insights into oil metabolism, flowering and Asterid evolution.</title>
        <authorList>
            <person name="Badouin H."/>
            <person name="Gouzy J."/>
            <person name="Grassa C.J."/>
            <person name="Murat F."/>
            <person name="Staton S.E."/>
            <person name="Cottret L."/>
            <person name="Lelandais-Briere C."/>
            <person name="Owens G.L."/>
            <person name="Carrere S."/>
            <person name="Mayjonade B."/>
            <person name="Legrand L."/>
            <person name="Gill N."/>
            <person name="Kane N.C."/>
            <person name="Bowers J.E."/>
            <person name="Hubner S."/>
            <person name="Bellec A."/>
            <person name="Berard A."/>
            <person name="Berges H."/>
            <person name="Blanchet N."/>
            <person name="Boniface M.C."/>
            <person name="Brunel D."/>
            <person name="Catrice O."/>
            <person name="Chaidir N."/>
            <person name="Claudel C."/>
            <person name="Donnadieu C."/>
            <person name="Faraut T."/>
            <person name="Fievet G."/>
            <person name="Helmstetter N."/>
            <person name="King M."/>
            <person name="Knapp S.J."/>
            <person name="Lai Z."/>
            <person name="Le Paslier M.C."/>
            <person name="Lippi Y."/>
            <person name="Lorenzon L."/>
            <person name="Mandel J.R."/>
            <person name="Marage G."/>
            <person name="Marchand G."/>
            <person name="Marquand E."/>
            <person name="Bret-Mestries E."/>
            <person name="Morien E."/>
            <person name="Nambeesan S."/>
            <person name="Nguyen T."/>
            <person name="Pegot-Espagnet P."/>
            <person name="Pouilly N."/>
            <person name="Raftis F."/>
            <person name="Sallet E."/>
            <person name="Schiex T."/>
            <person name="Thomas J."/>
            <person name="Vandecasteele C."/>
            <person name="Vares D."/>
            <person name="Vear F."/>
            <person name="Vautrin S."/>
            <person name="Crespi M."/>
            <person name="Mangin B."/>
            <person name="Burke J.M."/>
            <person name="Salse J."/>
            <person name="Munos S."/>
            <person name="Vincourt P."/>
            <person name="Rieseberg L.H."/>
            <person name="Langlade N.B."/>
        </authorList>
    </citation>
    <scope>NUCLEOTIDE SEQUENCE</scope>
    <source>
        <tissue evidence="1">Leaves</tissue>
    </source>
</reference>
<dbReference type="Proteomes" id="UP000215914">
    <property type="component" value="Unassembled WGS sequence"/>
</dbReference>
<gene>
    <name evidence="1" type="ORF">HanXRQr2_Chr09g0375021</name>
</gene>
<protein>
    <submittedName>
        <fullName evidence="1">Uncharacterized protein</fullName>
    </submittedName>
</protein>
<evidence type="ECO:0000313" key="1">
    <source>
        <dbReference type="EMBL" id="KAF5789757.1"/>
    </source>
</evidence>
<comment type="caution">
    <text evidence="1">The sequence shown here is derived from an EMBL/GenBank/DDBJ whole genome shotgun (WGS) entry which is preliminary data.</text>
</comment>
<keyword evidence="2" id="KW-1185">Reference proteome</keyword>
<dbReference type="AlphaFoldDB" id="A0A9K3N7C4"/>
<evidence type="ECO:0000313" key="2">
    <source>
        <dbReference type="Proteomes" id="UP000215914"/>
    </source>
</evidence>
<accession>A0A9K3N7C4</accession>
<reference evidence="1" key="2">
    <citation type="submission" date="2020-06" db="EMBL/GenBank/DDBJ databases">
        <title>Helianthus annuus Genome sequencing and assembly Release 2.</title>
        <authorList>
            <person name="Gouzy J."/>
            <person name="Langlade N."/>
            <person name="Munos S."/>
        </authorList>
    </citation>
    <scope>NUCLEOTIDE SEQUENCE</scope>
    <source>
        <tissue evidence="1">Leaves</tissue>
    </source>
</reference>
<dbReference type="Gramene" id="mRNA:HanXRQr2_Chr09g0375021">
    <property type="protein sequence ID" value="mRNA:HanXRQr2_Chr09g0375021"/>
    <property type="gene ID" value="HanXRQr2_Chr09g0375021"/>
</dbReference>
<sequence length="86" mass="9481">MGQKEMEIQTTLLLSFEHGLVFVTTARATPTMVMPPRKLFQIGPVTFSGPCKSPAVNVQVIESIIEIINVILFSFSTDCCFGKECI</sequence>
<dbReference type="EMBL" id="MNCJ02000324">
    <property type="protein sequence ID" value="KAF5789757.1"/>
    <property type="molecule type" value="Genomic_DNA"/>
</dbReference>
<organism evidence="1 2">
    <name type="scientific">Helianthus annuus</name>
    <name type="common">Common sunflower</name>
    <dbReference type="NCBI Taxonomy" id="4232"/>
    <lineage>
        <taxon>Eukaryota</taxon>
        <taxon>Viridiplantae</taxon>
        <taxon>Streptophyta</taxon>
        <taxon>Embryophyta</taxon>
        <taxon>Tracheophyta</taxon>
        <taxon>Spermatophyta</taxon>
        <taxon>Magnoliopsida</taxon>
        <taxon>eudicotyledons</taxon>
        <taxon>Gunneridae</taxon>
        <taxon>Pentapetalae</taxon>
        <taxon>asterids</taxon>
        <taxon>campanulids</taxon>
        <taxon>Asterales</taxon>
        <taxon>Asteraceae</taxon>
        <taxon>Asteroideae</taxon>
        <taxon>Heliantheae alliance</taxon>
        <taxon>Heliantheae</taxon>
        <taxon>Helianthus</taxon>
    </lineage>
</organism>
<proteinExistence type="predicted"/>
<name>A0A9K3N7C4_HELAN</name>